<reference evidence="5" key="2">
    <citation type="submission" date="2025-09" db="UniProtKB">
        <authorList>
            <consortium name="Ensembl"/>
        </authorList>
    </citation>
    <scope>IDENTIFICATION</scope>
</reference>
<evidence type="ECO:0000259" key="4">
    <source>
        <dbReference type="SMART" id="SM00409"/>
    </source>
</evidence>
<sequence>VSPPLTACLFVNPEGSLPKPSISVSPGGVIPVGGNVTIRCRHQHLGMRFQLYKAGVGNYLTYTDPAGSEAEFPITSARREHDGSNTCHYTYRAGRAAYSEPSDPVQIIVAGEGPSQHLGSHPHTQTDPNVTIRCQGQHRYVRFFLHKAGDLNPQRHMDPAGDGAEFRIPTVGRQHGGSYSCSYRLRSEPFVSSQPSDPVQLVVAGERPSSTFSLPARPSWGLCTDGPLRFFLRKAGHPNPQVQTVPDGTVAEFPIASVSREDGGSYTCDYRSITDQSRSSYLSDPVEIIVAGEGYPKPSISLSPSGGVSLGGAVTVRCRGQHRGVFFLHKAADLNPQRHMDPAGDGAEFRIPTVGRHGGNYSCSYRLQSQPFISSQPSNPVELVVGGEGPGSTTRVGVLGLLLSCSPGGQGSRVTETFPVSAAMRRTPL</sequence>
<dbReference type="SUPFAM" id="SSF48726">
    <property type="entry name" value="Immunoglobulin"/>
    <property type="match status" value="4"/>
</dbReference>
<dbReference type="GO" id="GO:0002764">
    <property type="term" value="P:immune response-regulating signaling pathway"/>
    <property type="evidence" value="ECO:0007669"/>
    <property type="project" value="TreeGrafter"/>
</dbReference>
<keyword evidence="2" id="KW-1015">Disulfide bond</keyword>
<dbReference type="InterPro" id="IPR050412">
    <property type="entry name" value="Ig-like_Receptors_ImmuneReg"/>
</dbReference>
<reference evidence="5" key="1">
    <citation type="submission" date="2025-08" db="UniProtKB">
        <authorList>
            <consortium name="Ensembl"/>
        </authorList>
    </citation>
    <scope>IDENTIFICATION</scope>
</reference>
<keyword evidence="1" id="KW-0732">Signal</keyword>
<dbReference type="Ensembl" id="ENSCPBT00000027782.1">
    <property type="protein sequence ID" value="ENSCPBP00000023589.1"/>
    <property type="gene ID" value="ENSCPBG00000016836.1"/>
</dbReference>
<feature type="domain" description="Immunoglobulin" evidence="4">
    <location>
        <begin position="25"/>
        <end position="110"/>
    </location>
</feature>
<evidence type="ECO:0000256" key="3">
    <source>
        <dbReference type="ARBA" id="ARBA00023319"/>
    </source>
</evidence>
<dbReference type="InterPro" id="IPR003599">
    <property type="entry name" value="Ig_sub"/>
</dbReference>
<evidence type="ECO:0000313" key="5">
    <source>
        <dbReference type="Ensembl" id="ENSCPBP00000023589.1"/>
    </source>
</evidence>
<dbReference type="GeneTree" id="ENSGT01150000286974"/>
<dbReference type="SMART" id="SM00409">
    <property type="entry name" value="IG"/>
    <property type="match status" value="3"/>
</dbReference>
<evidence type="ECO:0000256" key="2">
    <source>
        <dbReference type="ARBA" id="ARBA00023157"/>
    </source>
</evidence>
<feature type="domain" description="Immunoglobulin" evidence="4">
    <location>
        <begin position="188"/>
        <end position="291"/>
    </location>
</feature>
<proteinExistence type="predicted"/>
<dbReference type="InterPro" id="IPR036179">
    <property type="entry name" value="Ig-like_dom_sf"/>
</dbReference>
<dbReference type="PANTHER" id="PTHR11738">
    <property type="entry name" value="MHC CLASS I NK CELL RECEPTOR"/>
    <property type="match status" value="1"/>
</dbReference>
<accession>A0A8C3HU51</accession>
<dbReference type="InterPro" id="IPR013783">
    <property type="entry name" value="Ig-like_fold"/>
</dbReference>
<keyword evidence="3" id="KW-0393">Immunoglobulin domain</keyword>
<feature type="domain" description="Immunoglobulin" evidence="4">
    <location>
        <begin position="303"/>
        <end position="386"/>
    </location>
</feature>
<name>A0A8C3HU51_CHRPI</name>
<keyword evidence="6" id="KW-1185">Reference proteome</keyword>
<dbReference type="Proteomes" id="UP000694380">
    <property type="component" value="Unplaced"/>
</dbReference>
<evidence type="ECO:0000313" key="6">
    <source>
        <dbReference type="Proteomes" id="UP000694380"/>
    </source>
</evidence>
<evidence type="ECO:0000256" key="1">
    <source>
        <dbReference type="ARBA" id="ARBA00022729"/>
    </source>
</evidence>
<protein>
    <recommendedName>
        <fullName evidence="4">Immunoglobulin domain-containing protein</fullName>
    </recommendedName>
</protein>
<dbReference type="PANTHER" id="PTHR11738:SF186">
    <property type="entry name" value="OSTEOCLAST-ASSOCIATED IMMUNOGLOBULIN-LIKE RECEPTOR"/>
    <property type="match status" value="1"/>
</dbReference>
<dbReference type="FunFam" id="2.60.40.10:FF:000049">
    <property type="entry name" value="Leukocyte immunoglobulin-like receptor subfamily B member 1"/>
    <property type="match status" value="3"/>
</dbReference>
<dbReference type="Gene3D" id="2.60.40.10">
    <property type="entry name" value="Immunoglobulins"/>
    <property type="match status" value="4"/>
</dbReference>
<dbReference type="AlphaFoldDB" id="A0A8C3HU51"/>
<organism evidence="5 6">
    <name type="scientific">Chrysemys picta bellii</name>
    <name type="common">Western painted turtle</name>
    <name type="synonym">Emys bellii</name>
    <dbReference type="NCBI Taxonomy" id="8478"/>
    <lineage>
        <taxon>Eukaryota</taxon>
        <taxon>Metazoa</taxon>
        <taxon>Chordata</taxon>
        <taxon>Craniata</taxon>
        <taxon>Vertebrata</taxon>
        <taxon>Euteleostomi</taxon>
        <taxon>Archelosauria</taxon>
        <taxon>Testudinata</taxon>
        <taxon>Testudines</taxon>
        <taxon>Cryptodira</taxon>
        <taxon>Durocryptodira</taxon>
        <taxon>Testudinoidea</taxon>
        <taxon>Emydidae</taxon>
        <taxon>Chrysemys</taxon>
    </lineage>
</organism>